<evidence type="ECO:0000256" key="6">
    <source>
        <dbReference type="ARBA" id="ARBA00022777"/>
    </source>
</evidence>
<dbReference type="Proteomes" id="UP001589813">
    <property type="component" value="Unassembled WGS sequence"/>
</dbReference>
<comment type="catalytic activity">
    <reaction evidence="8 9">
        <text>D-gluconate + ATP = 6-phospho-D-gluconate + ADP + H(+)</text>
        <dbReference type="Rhea" id="RHEA:19433"/>
        <dbReference type="ChEBI" id="CHEBI:15378"/>
        <dbReference type="ChEBI" id="CHEBI:18391"/>
        <dbReference type="ChEBI" id="CHEBI:30616"/>
        <dbReference type="ChEBI" id="CHEBI:58759"/>
        <dbReference type="ChEBI" id="CHEBI:456216"/>
        <dbReference type="EC" id="2.7.1.12"/>
    </reaction>
</comment>
<evidence type="ECO:0000256" key="3">
    <source>
        <dbReference type="ARBA" id="ARBA00012054"/>
    </source>
</evidence>
<organism evidence="10 11">
    <name type="scientific">Rheinheimera tilapiae</name>
    <dbReference type="NCBI Taxonomy" id="875043"/>
    <lineage>
        <taxon>Bacteria</taxon>
        <taxon>Pseudomonadati</taxon>
        <taxon>Pseudomonadota</taxon>
        <taxon>Gammaproteobacteria</taxon>
        <taxon>Chromatiales</taxon>
        <taxon>Chromatiaceae</taxon>
        <taxon>Rheinheimera</taxon>
    </lineage>
</organism>
<keyword evidence="7 9" id="KW-0067">ATP-binding</keyword>
<keyword evidence="11" id="KW-1185">Reference proteome</keyword>
<dbReference type="EMBL" id="JBHLXP010000003">
    <property type="protein sequence ID" value="MFC0049419.1"/>
    <property type="molecule type" value="Genomic_DNA"/>
</dbReference>
<accession>A0ABV6BGA7</accession>
<comment type="pathway">
    <text evidence="1">Carbohydrate acid metabolism.</text>
</comment>
<dbReference type="CDD" id="cd02021">
    <property type="entry name" value="GntK"/>
    <property type="match status" value="1"/>
</dbReference>
<keyword evidence="6 9" id="KW-0418">Kinase</keyword>
<comment type="caution">
    <text evidence="10">The sequence shown here is derived from an EMBL/GenBank/DDBJ whole genome shotgun (WGS) entry which is preliminary data.</text>
</comment>
<gene>
    <name evidence="10" type="ORF">ACFFJP_14070</name>
</gene>
<dbReference type="PANTHER" id="PTHR43442:SF3">
    <property type="entry name" value="GLUCONOKINASE-RELATED"/>
    <property type="match status" value="1"/>
</dbReference>
<evidence type="ECO:0000256" key="9">
    <source>
        <dbReference type="RuleBase" id="RU363066"/>
    </source>
</evidence>
<proteinExistence type="inferred from homology"/>
<dbReference type="SUPFAM" id="SSF52540">
    <property type="entry name" value="P-loop containing nucleoside triphosphate hydrolases"/>
    <property type="match status" value="1"/>
</dbReference>
<comment type="similarity">
    <text evidence="2 9">Belongs to the gluconokinase GntK/GntV family.</text>
</comment>
<evidence type="ECO:0000256" key="1">
    <source>
        <dbReference type="ARBA" id="ARBA00004761"/>
    </source>
</evidence>
<evidence type="ECO:0000256" key="4">
    <source>
        <dbReference type="ARBA" id="ARBA00022679"/>
    </source>
</evidence>
<dbReference type="NCBIfam" id="TIGR01313">
    <property type="entry name" value="therm_gnt_kin"/>
    <property type="match status" value="1"/>
</dbReference>
<keyword evidence="5 9" id="KW-0547">Nucleotide-binding</keyword>
<protein>
    <recommendedName>
        <fullName evidence="3 9">Gluconokinase</fullName>
        <ecNumber evidence="3 9">2.7.1.12</ecNumber>
    </recommendedName>
</protein>
<keyword evidence="4 9" id="KW-0808">Transferase</keyword>
<evidence type="ECO:0000313" key="11">
    <source>
        <dbReference type="Proteomes" id="UP001589813"/>
    </source>
</evidence>
<dbReference type="RefSeq" id="WP_377245213.1">
    <property type="nucleotide sequence ID" value="NZ_JBHLXP010000003.1"/>
</dbReference>
<evidence type="ECO:0000256" key="8">
    <source>
        <dbReference type="ARBA" id="ARBA00048090"/>
    </source>
</evidence>
<evidence type="ECO:0000256" key="5">
    <source>
        <dbReference type="ARBA" id="ARBA00022741"/>
    </source>
</evidence>
<evidence type="ECO:0000256" key="7">
    <source>
        <dbReference type="ARBA" id="ARBA00022840"/>
    </source>
</evidence>
<reference evidence="10 11" key="1">
    <citation type="submission" date="2024-09" db="EMBL/GenBank/DDBJ databases">
        <authorList>
            <person name="Sun Q."/>
            <person name="Mori K."/>
        </authorList>
    </citation>
    <scope>NUCLEOTIDE SEQUENCE [LARGE SCALE GENOMIC DNA]</scope>
    <source>
        <strain evidence="10 11">KCTC 23315</strain>
    </source>
</reference>
<dbReference type="InterPro" id="IPR027417">
    <property type="entry name" value="P-loop_NTPase"/>
</dbReference>
<dbReference type="Gene3D" id="3.40.50.300">
    <property type="entry name" value="P-loop containing nucleotide triphosphate hydrolases"/>
    <property type="match status" value="1"/>
</dbReference>
<dbReference type="PANTHER" id="PTHR43442">
    <property type="entry name" value="GLUCONOKINASE-RELATED"/>
    <property type="match status" value="1"/>
</dbReference>
<sequence>MAGKTEMVDAAKFQTLILMGVAGSGKSTLAQHCAGALGWTYLEGDDFHSDAGKQMMAAGQPLSPALRQQWVELLCQRLQQQKNQGLQTVLSYSGLIQQQRAQIRAAAAAPLFVYLHGPAAILAERLSHRSAHFMPASMLQSQLRTMQVPALEPDVLWLDLQLPLSDQLKRIGIALGMAEQLNDCANKITEI</sequence>
<name>A0ABV6BGA7_9GAMM</name>
<evidence type="ECO:0000313" key="10">
    <source>
        <dbReference type="EMBL" id="MFC0049419.1"/>
    </source>
</evidence>
<dbReference type="InterPro" id="IPR006001">
    <property type="entry name" value="Therm_gnt_kin"/>
</dbReference>
<evidence type="ECO:0000256" key="2">
    <source>
        <dbReference type="ARBA" id="ARBA00008420"/>
    </source>
</evidence>
<dbReference type="Pfam" id="PF13671">
    <property type="entry name" value="AAA_33"/>
    <property type="match status" value="1"/>
</dbReference>
<dbReference type="EC" id="2.7.1.12" evidence="3 9"/>